<reference evidence="3 4" key="1">
    <citation type="submission" date="2018-11" db="EMBL/GenBank/DDBJ databases">
        <title>Taxonoimc description of Halomarina strain SPP-AMP-1.</title>
        <authorList>
            <person name="Pal Y."/>
            <person name="Srinivasana K."/>
            <person name="Verma A."/>
            <person name="Kumar P."/>
        </authorList>
    </citation>
    <scope>NUCLEOTIDE SEQUENCE [LARGE SCALE GENOMIC DNA]</scope>
    <source>
        <strain evidence="3 4">SPP-AMP-1</strain>
    </source>
</reference>
<feature type="transmembrane region" description="Helical" evidence="2">
    <location>
        <begin position="267"/>
        <end position="289"/>
    </location>
</feature>
<comment type="caution">
    <text evidence="3">The sequence shown here is derived from an EMBL/GenBank/DDBJ whole genome shotgun (WGS) entry which is preliminary data.</text>
</comment>
<proteinExistence type="predicted"/>
<accession>A0A3P3RKF6</accession>
<keyword evidence="2" id="KW-0812">Transmembrane</keyword>
<dbReference type="Proteomes" id="UP000282322">
    <property type="component" value="Unassembled WGS sequence"/>
</dbReference>
<name>A0A3P3RKF6_9EURY</name>
<dbReference type="EMBL" id="RRCH01000003">
    <property type="protein sequence ID" value="RRJ33814.1"/>
    <property type="molecule type" value="Genomic_DNA"/>
</dbReference>
<evidence type="ECO:0000313" key="4">
    <source>
        <dbReference type="Proteomes" id="UP000282322"/>
    </source>
</evidence>
<keyword evidence="2" id="KW-1133">Transmembrane helix</keyword>
<gene>
    <name evidence="3" type="ORF">EIK79_03250</name>
</gene>
<keyword evidence="2" id="KW-0472">Membrane</keyword>
<sequence length="294" mass="32171">MNTLQIVVSSVIGLVIVVAVVGTPAVGQAETPTVVFTQGDDSIRVTPLGDGTRSVEAFYDYRSPATEPEGQYSSYGTDDIQMDQVSQLFVYHGQSGLSLVFLHDEHSNTTGGGAVITADISGLPESGDWVVEDDTYNNRDDVFRHSRRSSHIEWLMNGHRTDGAAFRGLEETNDTITVAMRFNENSENYPWEEWEGRPEQNEIKRWLVRSGTGEMTELAMDEPVEIRMASDNRTEPTTETPDENTPLVNSHPPTHRSSPDTTGSSGVTGGGFGVVQAIVALVALMMFVLGRDDD</sequence>
<protein>
    <submittedName>
        <fullName evidence="3">Cell surface glycoprotein related protein</fullName>
    </submittedName>
</protein>
<feature type="compositionally biased region" description="Polar residues" evidence="1">
    <location>
        <begin position="247"/>
        <end position="260"/>
    </location>
</feature>
<evidence type="ECO:0000313" key="3">
    <source>
        <dbReference type="EMBL" id="RRJ33814.1"/>
    </source>
</evidence>
<dbReference type="AlphaFoldDB" id="A0A3P3RKF6"/>
<evidence type="ECO:0000256" key="2">
    <source>
        <dbReference type="SAM" id="Phobius"/>
    </source>
</evidence>
<feature type="region of interest" description="Disordered" evidence="1">
    <location>
        <begin position="232"/>
        <end position="267"/>
    </location>
</feature>
<organism evidence="3 4">
    <name type="scientific">Halocatena pleomorpha</name>
    <dbReference type="NCBI Taxonomy" id="1785090"/>
    <lineage>
        <taxon>Archaea</taxon>
        <taxon>Methanobacteriati</taxon>
        <taxon>Methanobacteriota</taxon>
        <taxon>Stenosarchaea group</taxon>
        <taxon>Halobacteria</taxon>
        <taxon>Halobacteriales</taxon>
        <taxon>Natronomonadaceae</taxon>
        <taxon>Halocatena</taxon>
    </lineage>
</organism>
<dbReference type="RefSeq" id="WP_124953681.1">
    <property type="nucleotide sequence ID" value="NZ_RRCH01000003.1"/>
</dbReference>
<evidence type="ECO:0000256" key="1">
    <source>
        <dbReference type="SAM" id="MobiDB-lite"/>
    </source>
</evidence>
<dbReference type="OrthoDB" id="103676at2157"/>
<keyword evidence="4" id="KW-1185">Reference proteome</keyword>
<feature type="compositionally biased region" description="Low complexity" evidence="1">
    <location>
        <begin position="237"/>
        <end position="246"/>
    </location>
</feature>